<keyword evidence="7" id="KW-0175">Coiled coil</keyword>
<evidence type="ECO:0000256" key="7">
    <source>
        <dbReference type="SAM" id="Coils"/>
    </source>
</evidence>
<evidence type="ECO:0000256" key="4">
    <source>
        <dbReference type="ARBA" id="ARBA00022786"/>
    </source>
</evidence>
<dbReference type="InterPro" id="IPR022105">
    <property type="entry name" value="DUF3645"/>
</dbReference>
<dbReference type="OrthoDB" id="3182339at2759"/>
<feature type="non-terminal residue" evidence="11">
    <location>
        <position position="2592"/>
    </location>
</feature>
<dbReference type="InterPro" id="IPR046541">
    <property type="entry name" value="DUF6606"/>
</dbReference>
<dbReference type="Pfam" id="PF12359">
    <property type="entry name" value="DUF3645"/>
    <property type="match status" value="1"/>
</dbReference>
<evidence type="ECO:0000256" key="1">
    <source>
        <dbReference type="ARBA" id="ARBA00000707"/>
    </source>
</evidence>
<comment type="catalytic activity">
    <reaction evidence="1">
        <text>Thiol-dependent hydrolysis of ester, thioester, amide, peptide and isopeptide bonds formed by the C-terminal Gly of ubiquitin (a 76-residue protein attached to proteins as an intracellular targeting signal).</text>
        <dbReference type="EC" id="3.4.19.12"/>
    </reaction>
</comment>
<feature type="coiled-coil region" evidence="7">
    <location>
        <begin position="593"/>
        <end position="620"/>
    </location>
</feature>
<dbReference type="Pfam" id="PF12340">
    <property type="entry name" value="DUF3638"/>
    <property type="match status" value="1"/>
</dbReference>
<keyword evidence="12" id="KW-1185">Reference proteome</keyword>
<dbReference type="PANTHER" id="PTHR13367">
    <property type="entry name" value="UBIQUITIN THIOESTERASE"/>
    <property type="match status" value="1"/>
</dbReference>
<dbReference type="STRING" id="933852.A0A0C2W212"/>
<dbReference type="GO" id="GO:0006508">
    <property type="term" value="P:proteolysis"/>
    <property type="evidence" value="ECO:0007669"/>
    <property type="project" value="UniProtKB-KW"/>
</dbReference>
<name>A0A0C2W212_SERVB</name>
<feature type="domain" description="DUF3638" evidence="8">
    <location>
        <begin position="2042"/>
        <end position="2258"/>
    </location>
</feature>
<feature type="domain" description="DUF3645" evidence="9">
    <location>
        <begin position="2367"/>
        <end position="2399"/>
    </location>
</feature>
<protein>
    <recommendedName>
        <fullName evidence="2">ubiquitinyl hydrolase 1</fullName>
        <ecNumber evidence="2">3.4.19.12</ecNumber>
    </recommendedName>
</protein>
<accession>A0A0C2W212</accession>
<evidence type="ECO:0000313" key="11">
    <source>
        <dbReference type="EMBL" id="KIM20548.1"/>
    </source>
</evidence>
<reference evidence="12" key="2">
    <citation type="submission" date="2015-01" db="EMBL/GenBank/DDBJ databases">
        <title>Evolutionary Origins and Diversification of the Mycorrhizal Mutualists.</title>
        <authorList>
            <consortium name="DOE Joint Genome Institute"/>
            <consortium name="Mycorrhizal Genomics Consortium"/>
            <person name="Kohler A."/>
            <person name="Kuo A."/>
            <person name="Nagy L.G."/>
            <person name="Floudas D."/>
            <person name="Copeland A."/>
            <person name="Barry K.W."/>
            <person name="Cichocki N."/>
            <person name="Veneault-Fourrey C."/>
            <person name="LaButti K."/>
            <person name="Lindquist E.A."/>
            <person name="Lipzen A."/>
            <person name="Lundell T."/>
            <person name="Morin E."/>
            <person name="Murat C."/>
            <person name="Riley R."/>
            <person name="Ohm R."/>
            <person name="Sun H."/>
            <person name="Tunlid A."/>
            <person name="Henrissat B."/>
            <person name="Grigoriev I.V."/>
            <person name="Hibbett D.S."/>
            <person name="Martin F."/>
        </authorList>
    </citation>
    <scope>NUCLEOTIDE SEQUENCE [LARGE SCALE GENOMIC DNA]</scope>
    <source>
        <strain evidence="12">MAFF 305830</strain>
    </source>
</reference>
<organism evidence="11 12">
    <name type="scientific">Serendipita vermifera MAFF 305830</name>
    <dbReference type="NCBI Taxonomy" id="933852"/>
    <lineage>
        <taxon>Eukaryota</taxon>
        <taxon>Fungi</taxon>
        <taxon>Dikarya</taxon>
        <taxon>Basidiomycota</taxon>
        <taxon>Agaricomycotina</taxon>
        <taxon>Agaricomycetes</taxon>
        <taxon>Sebacinales</taxon>
        <taxon>Serendipitaceae</taxon>
        <taxon>Serendipita</taxon>
    </lineage>
</organism>
<dbReference type="EC" id="3.4.19.12" evidence="2"/>
<dbReference type="InterPro" id="IPR022099">
    <property type="entry name" value="DUF3638"/>
</dbReference>
<proteinExistence type="predicted"/>
<dbReference type="InterPro" id="IPR051346">
    <property type="entry name" value="OTU_Deubiquitinase"/>
</dbReference>
<dbReference type="HOGENOM" id="CLU_000211_1_0_1"/>
<evidence type="ECO:0000313" key="12">
    <source>
        <dbReference type="Proteomes" id="UP000054097"/>
    </source>
</evidence>
<reference evidence="11 12" key="1">
    <citation type="submission" date="2014-04" db="EMBL/GenBank/DDBJ databases">
        <authorList>
            <consortium name="DOE Joint Genome Institute"/>
            <person name="Kuo A."/>
            <person name="Zuccaro A."/>
            <person name="Kohler A."/>
            <person name="Nagy L.G."/>
            <person name="Floudas D."/>
            <person name="Copeland A."/>
            <person name="Barry K.W."/>
            <person name="Cichocki N."/>
            <person name="Veneault-Fourrey C."/>
            <person name="LaButti K."/>
            <person name="Lindquist E.A."/>
            <person name="Lipzen A."/>
            <person name="Lundell T."/>
            <person name="Morin E."/>
            <person name="Murat C."/>
            <person name="Sun H."/>
            <person name="Tunlid A."/>
            <person name="Henrissat B."/>
            <person name="Grigoriev I.V."/>
            <person name="Hibbett D.S."/>
            <person name="Martin F."/>
            <person name="Nordberg H.P."/>
            <person name="Cantor M.N."/>
            <person name="Hua S.X."/>
        </authorList>
    </citation>
    <scope>NUCLEOTIDE SEQUENCE [LARGE SCALE GENOMIC DNA]</scope>
    <source>
        <strain evidence="11 12">MAFF 305830</strain>
    </source>
</reference>
<evidence type="ECO:0000256" key="3">
    <source>
        <dbReference type="ARBA" id="ARBA00022670"/>
    </source>
</evidence>
<feature type="domain" description="DUF6606" evidence="10">
    <location>
        <begin position="13"/>
        <end position="291"/>
    </location>
</feature>
<keyword evidence="6" id="KW-0788">Thiol protease</keyword>
<dbReference type="EMBL" id="KN824424">
    <property type="protein sequence ID" value="KIM20548.1"/>
    <property type="molecule type" value="Genomic_DNA"/>
</dbReference>
<evidence type="ECO:0000256" key="6">
    <source>
        <dbReference type="ARBA" id="ARBA00022807"/>
    </source>
</evidence>
<dbReference type="Pfam" id="PF20255">
    <property type="entry name" value="DUF6606"/>
    <property type="match status" value="1"/>
</dbReference>
<evidence type="ECO:0000256" key="5">
    <source>
        <dbReference type="ARBA" id="ARBA00022801"/>
    </source>
</evidence>
<evidence type="ECO:0000259" key="8">
    <source>
        <dbReference type="Pfam" id="PF12340"/>
    </source>
</evidence>
<evidence type="ECO:0000259" key="10">
    <source>
        <dbReference type="Pfam" id="PF20255"/>
    </source>
</evidence>
<dbReference type="PANTHER" id="PTHR13367:SF33">
    <property type="entry name" value="P-LOOP CONTAINING NUCLEOSIDE TRIPHOSPHATE HYDROLASE PROTEIN"/>
    <property type="match status" value="1"/>
</dbReference>
<keyword evidence="5" id="KW-0378">Hydrolase</keyword>
<sequence length="2592" mass="294273">MNSPNPETLRYMLQNVFLPAKLPDTEDPDRELNDISLITEVERAAIMFKDTLLQGSNITPDVLRAWNIIPKMLKSMLKIHPGGVLAKSTIENELKNMQVGDVVPIYVIYQNAGIIFRKRSVTELTFECFEVAIPNEVITNTIGKVVVQYPANTRLVVQTSDKLLSALANAIAFLASQHIVEVFPVAKKGGAEHEDVRDTPSPRYITEFLAGYIRAVGPTSESATSDRETTFIQKRIDDRVIASGTKKQPWRRSPMWLLIRVALQTTLEDLKVAGGVGYKAFQAFFMAQMLQRCIEYRPDVVPDDIVHWMNRKLARRMWKLKECVDSGDSATLGCTKDIITRVANTLDQRWVEMRKECTKAPEWVAPTQDAIQHGLTLTLGNNQAYLQAVVQRTQTLAQATNYYDDDATSRALLSACSTRLVPHSAQLPTSINTAELELGMMDFEAWVEKQLPLWSSSPSRSTNDCSPLASIMKSYASHGLSEYARAPERMSVFWLTLMELWVAFDKLVVNWDNLMARFSPEILETFLDPLLLRSSSQLKRLDTVQSYLRQRHSSASNGSLFADINSPNSFQNLYFLQSWALQNEKRRIEKWGAEEKQKTLQAMREHNERYENLMGEYNRRSCEYYTYRNRWGYDEQQHSYSCQKCSAYSRANKLETPRFEDPLPTDPYRANPIIFELNCPPIFGLWRETTYHLLNHAFEYAENQRGPIYLLSRYVPLDQFYKSTGREITIASSTVSIAGCYLGNPKRHRATVEDVIFPHAGNYHLCSNGSWLRARGQSHLRQFCTLQLDNPYRDLKIFIENTTHVPNYVIATQSKCPVSLGLGEYLAFGHLRAGNDIQVRNVMRAILSDSLSFNEPAVLSLILQTIWQAGPNRHGLWYRDAHRDFTDKQFAADMLVSLRRSLNNVGDSGREVFHMATLVALAARLLSLSTEPEIRATCLSFLGDARKKVMEWMTVAEKELASSAEDDSSRILHKIGLIAVTLRLTFDVDTEILSTLCQPAANLEILLFSQMQIAADSTQLASLPNGTRLLFRRERQLAHRLEPYIASQLRLNDGPLHNAARRVWNGYQRGSQWSPLQGNGTRWWKCVTNRTDHFVPRNVCVNILTGEMLVDGKAPDRLPSTYINHDTYQRLFGQKITMRSRPSTMSGMEYEATFRGMQIHFAMISNSLIVRLLRHRRVEEFISPAQLRGDMSSIFLQDKFHWYVEEGGSRAIQFRPRESQWNFEGPGIWTMDLQSLPNASLRGRLHLKSSVGTQMTLDPHSSAFKSLHETIKGMEPNLLDISVVSTTLGATQRSLVSISLLNHRLEFILNEENRIESRSFPGYALETNPDIGCLYGLVDRLVLCDLGPGQRVRKVLVPRGDIQAVLTSQRHPMVRVHATIKAGFHAYDVDELVGRLIGNGTMESDLFLIQLHAFTASHCPDPLTNRTGTEEALDLLTSSSLLSHHTASKEWRQQLEKIAALTPRREYYPKHMRVMERTHWNEALLTTSQHPEFENMVSGILSYWSDLDLQTSDAEHYKPLQLALGMLELTRRAALRDLRTTHAYSALQKHDKSDYVHTWRDVVQCTDSQQREIQAYKVAFCARYLAAGLPVCQDLEQQARNWNSVQPGQSWTWSHLPQWFLGSTSNIWCTLYKLCCHAPRGQGSSRFELSMTLSMLAYGESIPIQFLGTLVAITRDPQFSLPQFEHNLPGVLQLTHGSEFKESDLRHLVKSKEVGFDRSPESNILTENAPGSNHNERLRWKHDQYDRSVSSEVNQIISALRQRWNNIINGHPVNSIGDTTRIHGVTTIVNENIQPLMTTWNRNRCFFNHLAAVNRQVLQTSSVAHSFTTYQHQRPVFAQPQAIMDHSFLGLLKDRSTTNNITNMSTVMSPLSTGESFTSAHEDRVSKINALVASLDVLLQGKIEERYKDDFLRSVEAFTQSLPQAKIQVPPMNVLNMHRQFQQDWYYILRDQIVTVFRPSSDAETLLELAGLWPRVTSLTLLSRLSLAHRSATPDKWITIISLYANQIIAVQQSRRLCFYGAKNMTMEYNREVLHSRQRQLSNDLDRLLVEIDADVCIRSDQMDVANSMICPEGGQNTVMQLNMGEGKSSVIVPIVSATLADRKKLVRVVVLKPQSKLQLNLLRRRLAKLVNRRVICLSFNRDLKVGSNTAEKISRILSACRDNGGIWLCQPEHLLSFKLLGLDLAMRGAGGSGLGLDLIECQLWMQKNSRDVLDESDEILHTRHQLVYTVGDQIGLDAAPARWEIVQDVLSLMQSELASQPSPHFLVESAEGAPGHFPTENRLQECNPFDQNSQVPQKLKDAAVSLLTQRDLPTNHPHIKALKTHCEGGNEDLIWQSLLLIRGLIAFAILPLALRNKRWRVDYGHDLRRSQLAVPYRAKDSPSLRSDFAHPDVLILLTCLTYYYSGLNDKMIVRAVKELLKSDNPELIYEQWLASCIKEVPPSLHKLAGVNVDDDKMIASSLRRYVHRNKRAIDFFLNHCVFPKEAKAFPFKMSTSGWDLAMTKPNPTTGFSGTNDSRFLLPTSIVQADSSAQRHTNATVIAHILQEENDTVISHGNNLKSEEILDVMLSLNPRPTVLLDVGAQILDNSNM</sequence>
<gene>
    <name evidence="11" type="ORF">M408DRAFT_30279</name>
</gene>
<dbReference type="GO" id="GO:0004843">
    <property type="term" value="F:cysteine-type deubiquitinase activity"/>
    <property type="evidence" value="ECO:0007669"/>
    <property type="project" value="UniProtKB-EC"/>
</dbReference>
<keyword evidence="3" id="KW-0645">Protease</keyword>
<dbReference type="Proteomes" id="UP000054097">
    <property type="component" value="Unassembled WGS sequence"/>
</dbReference>
<evidence type="ECO:0000256" key="2">
    <source>
        <dbReference type="ARBA" id="ARBA00012759"/>
    </source>
</evidence>
<keyword evidence="4" id="KW-0833">Ubl conjugation pathway</keyword>
<evidence type="ECO:0000259" key="9">
    <source>
        <dbReference type="Pfam" id="PF12359"/>
    </source>
</evidence>